<evidence type="ECO:0000256" key="3">
    <source>
        <dbReference type="ARBA" id="ARBA00022692"/>
    </source>
</evidence>
<comment type="caution">
    <text evidence="7">The sequence shown here is derived from an EMBL/GenBank/DDBJ whole genome shotgun (WGS) entry which is preliminary data.</text>
</comment>
<protein>
    <submittedName>
        <fullName evidence="7">Energy-coupling factor transport system permease protein</fullName>
    </submittedName>
</protein>
<feature type="transmembrane region" description="Helical" evidence="6">
    <location>
        <begin position="60"/>
        <end position="79"/>
    </location>
</feature>
<evidence type="ECO:0000313" key="8">
    <source>
        <dbReference type="Proteomes" id="UP001185028"/>
    </source>
</evidence>
<evidence type="ECO:0000256" key="6">
    <source>
        <dbReference type="SAM" id="Phobius"/>
    </source>
</evidence>
<keyword evidence="2" id="KW-1003">Cell membrane</keyword>
<evidence type="ECO:0000256" key="1">
    <source>
        <dbReference type="ARBA" id="ARBA00004141"/>
    </source>
</evidence>
<reference evidence="7 8" key="1">
    <citation type="submission" date="2023-07" db="EMBL/GenBank/DDBJ databases">
        <title>Genomic Encyclopedia of Type Strains, Phase IV (KMG-IV): sequencing the most valuable type-strain genomes for metagenomic binning, comparative biology and taxonomic classification.</title>
        <authorList>
            <person name="Goeker M."/>
        </authorList>
    </citation>
    <scope>NUCLEOTIDE SEQUENCE [LARGE SCALE GENOMIC DNA]</scope>
    <source>
        <strain evidence="7 8">DSM 22170</strain>
    </source>
</reference>
<accession>A0ABU1J305</accession>
<gene>
    <name evidence="7" type="ORF">JOC58_003807</name>
</gene>
<dbReference type="RefSeq" id="WP_188775731.1">
    <property type="nucleotide sequence ID" value="NZ_BMMB01000005.1"/>
</dbReference>
<evidence type="ECO:0000256" key="2">
    <source>
        <dbReference type="ARBA" id="ARBA00022475"/>
    </source>
</evidence>
<dbReference type="InterPro" id="IPR003339">
    <property type="entry name" value="ABC/ECF_trnsptr_transmembrane"/>
</dbReference>
<evidence type="ECO:0000256" key="5">
    <source>
        <dbReference type="ARBA" id="ARBA00023136"/>
    </source>
</evidence>
<keyword evidence="3 6" id="KW-0812">Transmembrane</keyword>
<dbReference type="CDD" id="cd16914">
    <property type="entry name" value="EcfT"/>
    <property type="match status" value="1"/>
</dbReference>
<keyword evidence="8" id="KW-1185">Reference proteome</keyword>
<organism evidence="7 8">
    <name type="scientific">Paenibacillus hunanensis</name>
    <dbReference type="NCBI Taxonomy" id="539262"/>
    <lineage>
        <taxon>Bacteria</taxon>
        <taxon>Bacillati</taxon>
        <taxon>Bacillota</taxon>
        <taxon>Bacilli</taxon>
        <taxon>Bacillales</taxon>
        <taxon>Paenibacillaceae</taxon>
        <taxon>Paenibacillus</taxon>
    </lineage>
</organism>
<evidence type="ECO:0000313" key="7">
    <source>
        <dbReference type="EMBL" id="MDR6245891.1"/>
    </source>
</evidence>
<proteinExistence type="predicted"/>
<dbReference type="Pfam" id="PF02361">
    <property type="entry name" value="CbiQ"/>
    <property type="match status" value="1"/>
</dbReference>
<keyword evidence="4 6" id="KW-1133">Transmembrane helix</keyword>
<dbReference type="Proteomes" id="UP001185028">
    <property type="component" value="Unassembled WGS sequence"/>
</dbReference>
<comment type="subcellular location">
    <subcellularLocation>
        <location evidence="1">Membrane</location>
        <topology evidence="1">Multi-pass membrane protein</topology>
    </subcellularLocation>
</comment>
<feature type="transmembrane region" description="Helical" evidence="6">
    <location>
        <begin position="100"/>
        <end position="121"/>
    </location>
</feature>
<dbReference type="EMBL" id="JAVDQH010000019">
    <property type="protein sequence ID" value="MDR6245891.1"/>
    <property type="molecule type" value="Genomic_DNA"/>
</dbReference>
<dbReference type="PANTHER" id="PTHR34857:SF2">
    <property type="entry name" value="SLL0384 PROTEIN"/>
    <property type="match status" value="1"/>
</dbReference>
<name>A0ABU1J305_9BACL</name>
<dbReference type="InterPro" id="IPR051611">
    <property type="entry name" value="ECF_transporter_component"/>
</dbReference>
<keyword evidence="5 6" id="KW-0472">Membrane</keyword>
<sequence>MDINKHRWLYRMDPLTKIVLLLCVSVLAVHIQHALPQAILFACVWLAILWGSGQVIGRPLFKLLLVIGIPYFVLSLLTVRSGTVLWQAGALQITAGGMDYGAVMTLRIFILCMTSVALSLTTDYRELVSALVQKLRVPYRFAYGLALALTFLPLLREEATLALAARRLRGERRGRGLEAIRQNREYLGSVFTGSIRRIQHIAGAMDAKGFGAYTERTFYRPFVLPASAIPTMITGLILTAIVCILL</sequence>
<evidence type="ECO:0000256" key="4">
    <source>
        <dbReference type="ARBA" id="ARBA00022989"/>
    </source>
</evidence>
<dbReference type="PANTHER" id="PTHR34857">
    <property type="entry name" value="SLL0384 PROTEIN"/>
    <property type="match status" value="1"/>
</dbReference>
<feature type="transmembrane region" description="Helical" evidence="6">
    <location>
        <begin position="222"/>
        <end position="245"/>
    </location>
</feature>